<name>A0ABP0PB27_9DINO</name>
<keyword evidence="1" id="KW-0812">Transmembrane</keyword>
<organism evidence="2 3">
    <name type="scientific">Durusdinium trenchii</name>
    <dbReference type="NCBI Taxonomy" id="1381693"/>
    <lineage>
        <taxon>Eukaryota</taxon>
        <taxon>Sar</taxon>
        <taxon>Alveolata</taxon>
        <taxon>Dinophyceae</taxon>
        <taxon>Suessiales</taxon>
        <taxon>Symbiodiniaceae</taxon>
        <taxon>Durusdinium</taxon>
    </lineage>
</organism>
<gene>
    <name evidence="2" type="ORF">CCMP2556_LOCUS35839</name>
</gene>
<keyword evidence="3" id="KW-1185">Reference proteome</keyword>
<dbReference type="EMBL" id="CAXAMN010022806">
    <property type="protein sequence ID" value="CAK9072833.1"/>
    <property type="molecule type" value="Genomic_DNA"/>
</dbReference>
<dbReference type="Proteomes" id="UP001642484">
    <property type="component" value="Unassembled WGS sequence"/>
</dbReference>
<evidence type="ECO:0000313" key="2">
    <source>
        <dbReference type="EMBL" id="CAK9072833.1"/>
    </source>
</evidence>
<accession>A0ABP0PB27</accession>
<comment type="caution">
    <text evidence="2">The sequence shown here is derived from an EMBL/GenBank/DDBJ whole genome shotgun (WGS) entry which is preliminary data.</text>
</comment>
<evidence type="ECO:0000256" key="1">
    <source>
        <dbReference type="SAM" id="Phobius"/>
    </source>
</evidence>
<proteinExistence type="predicted"/>
<keyword evidence="1" id="KW-1133">Transmembrane helix</keyword>
<reference evidence="2 3" key="1">
    <citation type="submission" date="2024-02" db="EMBL/GenBank/DDBJ databases">
        <authorList>
            <person name="Chen Y."/>
            <person name="Shah S."/>
            <person name="Dougan E. K."/>
            <person name="Thang M."/>
            <person name="Chan C."/>
        </authorList>
    </citation>
    <scope>NUCLEOTIDE SEQUENCE [LARGE SCALE GENOMIC DNA]</scope>
</reference>
<sequence length="171" mass="19126">MFGCPDRSCFCSDLQDNCYECWIWDNYTSFNCKFHGLSLNRCPITSFIAVAHTCLHFWICSCTARVAWRHSKEQNDVFVVSLCVSATSVLVILYHLRFLGIGGLLHRFQPGWKLIVHGDVCGGSGLSSGCTGLLPQTKSDPAAWSCLRFIILADHIDCRDDHCNVDGFPSK</sequence>
<keyword evidence="1" id="KW-0472">Membrane</keyword>
<evidence type="ECO:0000313" key="3">
    <source>
        <dbReference type="Proteomes" id="UP001642484"/>
    </source>
</evidence>
<feature type="transmembrane region" description="Helical" evidence="1">
    <location>
        <begin position="77"/>
        <end position="96"/>
    </location>
</feature>
<protein>
    <submittedName>
        <fullName evidence="2">Uncharacterized protein</fullName>
    </submittedName>
</protein>